<proteinExistence type="predicted"/>
<keyword evidence="1" id="KW-0812">Transmembrane</keyword>
<evidence type="ECO:0000313" key="3">
    <source>
        <dbReference type="Proteomes" id="UP001328107"/>
    </source>
</evidence>
<accession>A0AAN5D615</accession>
<sequence>LARLRMDRVRSVVMRLARLRMDRVRSVVMSPLFLLGCAVLLPFLNAIIYTRYFLPSCIRNALVRKVGGALVFSKLATMKELEGSIQLIAIYVLPFEGIAMHVLAALCGATYEWANFSMACLSHTCTILLLPIYFALLKSSEAAEDRRAVRYATSIRLSLPWEIGSISLSGAVEGWVAEVLTTGGGVNILTAFVCFYSLVGFATTTAVLAARLQLLQQVTISRCLSISSLCSLLIFTPRILWPSKCPSFARSAFLLLVTIPAAVATVYALAAFDVVPMVDSLKSIDNAGDILWYCVVFWSMDSNGP</sequence>
<feature type="transmembrane region" description="Helical" evidence="1">
    <location>
        <begin position="116"/>
        <end position="136"/>
    </location>
</feature>
<feature type="transmembrane region" description="Helical" evidence="1">
    <location>
        <begin position="222"/>
        <end position="241"/>
    </location>
</feature>
<dbReference type="Proteomes" id="UP001328107">
    <property type="component" value="Unassembled WGS sequence"/>
</dbReference>
<comment type="caution">
    <text evidence="2">The sequence shown here is derived from an EMBL/GenBank/DDBJ whole genome shotgun (WGS) entry which is preliminary data.</text>
</comment>
<evidence type="ECO:0000313" key="2">
    <source>
        <dbReference type="EMBL" id="GMR56274.1"/>
    </source>
</evidence>
<gene>
    <name evidence="2" type="ORF">PMAYCL1PPCAC_26469</name>
</gene>
<keyword evidence="1" id="KW-0472">Membrane</keyword>
<feature type="transmembrane region" description="Helical" evidence="1">
    <location>
        <begin position="253"/>
        <end position="275"/>
    </location>
</feature>
<dbReference type="AlphaFoldDB" id="A0AAN5D615"/>
<name>A0AAN5D615_9BILA</name>
<protein>
    <submittedName>
        <fullName evidence="2">Uncharacterized protein</fullName>
    </submittedName>
</protein>
<keyword evidence="1" id="KW-1133">Transmembrane helix</keyword>
<feature type="transmembrane region" description="Helical" evidence="1">
    <location>
        <begin position="88"/>
        <end position="109"/>
    </location>
</feature>
<dbReference type="EMBL" id="BTRK01000005">
    <property type="protein sequence ID" value="GMR56274.1"/>
    <property type="molecule type" value="Genomic_DNA"/>
</dbReference>
<feature type="transmembrane region" description="Helical" evidence="1">
    <location>
        <begin position="188"/>
        <end position="210"/>
    </location>
</feature>
<organism evidence="2 3">
    <name type="scientific">Pristionchus mayeri</name>
    <dbReference type="NCBI Taxonomy" id="1317129"/>
    <lineage>
        <taxon>Eukaryota</taxon>
        <taxon>Metazoa</taxon>
        <taxon>Ecdysozoa</taxon>
        <taxon>Nematoda</taxon>
        <taxon>Chromadorea</taxon>
        <taxon>Rhabditida</taxon>
        <taxon>Rhabditina</taxon>
        <taxon>Diplogasteromorpha</taxon>
        <taxon>Diplogasteroidea</taxon>
        <taxon>Neodiplogasteridae</taxon>
        <taxon>Pristionchus</taxon>
    </lineage>
</organism>
<keyword evidence="3" id="KW-1185">Reference proteome</keyword>
<evidence type="ECO:0000256" key="1">
    <source>
        <dbReference type="SAM" id="Phobius"/>
    </source>
</evidence>
<feature type="non-terminal residue" evidence="2">
    <location>
        <position position="1"/>
    </location>
</feature>
<reference evidence="3" key="1">
    <citation type="submission" date="2022-10" db="EMBL/GenBank/DDBJ databases">
        <title>Genome assembly of Pristionchus species.</title>
        <authorList>
            <person name="Yoshida K."/>
            <person name="Sommer R.J."/>
        </authorList>
    </citation>
    <scope>NUCLEOTIDE SEQUENCE [LARGE SCALE GENOMIC DNA]</scope>
    <source>
        <strain evidence="3">RS5460</strain>
    </source>
</reference>